<dbReference type="PRINTS" id="PR00320">
    <property type="entry name" value="GPROTEINBRPT"/>
</dbReference>
<dbReference type="SMART" id="SM00320">
    <property type="entry name" value="WD40"/>
    <property type="match status" value="5"/>
</dbReference>
<proteinExistence type="predicted"/>
<dbReference type="Pfam" id="PF00400">
    <property type="entry name" value="WD40"/>
    <property type="match status" value="4"/>
</dbReference>
<dbReference type="FunFam" id="2.130.10.10:FF:000190">
    <property type="entry name" value="Nuclear pore complex subunit"/>
    <property type="match status" value="1"/>
</dbReference>
<reference evidence="6" key="1">
    <citation type="journal article" date="2016" name="Nat. Commun.">
        <title>The Gonium pectorale genome demonstrates co-option of cell cycle regulation during the evolution of multicellularity.</title>
        <authorList>
            <person name="Hanschen E.R."/>
            <person name="Marriage T.N."/>
            <person name="Ferris P.J."/>
            <person name="Hamaji T."/>
            <person name="Toyoda A."/>
            <person name="Fujiyama A."/>
            <person name="Neme R."/>
            <person name="Noguchi H."/>
            <person name="Minakuchi Y."/>
            <person name="Suzuki M."/>
            <person name="Kawai-Toyooka H."/>
            <person name="Smith D.R."/>
            <person name="Sparks H."/>
            <person name="Anderson J."/>
            <person name="Bakaric R."/>
            <person name="Luria V."/>
            <person name="Karger A."/>
            <person name="Kirschner M.W."/>
            <person name="Durand P.M."/>
            <person name="Michod R.E."/>
            <person name="Nozaki H."/>
            <person name="Olson B.J."/>
        </authorList>
    </citation>
    <scope>NUCLEOTIDE SEQUENCE [LARGE SCALE GENOMIC DNA]</scope>
    <source>
        <strain evidence="6">NIES-2863</strain>
    </source>
</reference>
<keyword evidence="2" id="KW-0677">Repeat</keyword>
<feature type="region of interest" description="Disordered" evidence="4">
    <location>
        <begin position="1"/>
        <end position="23"/>
    </location>
</feature>
<dbReference type="PANTHER" id="PTHR10971">
    <property type="entry name" value="MRNA EXPORT FACTOR AND BUB3"/>
    <property type="match status" value="1"/>
</dbReference>
<dbReference type="PROSITE" id="PS50082">
    <property type="entry name" value="WD_REPEATS_2"/>
    <property type="match status" value="3"/>
</dbReference>
<dbReference type="Proteomes" id="UP000075714">
    <property type="component" value="Unassembled WGS sequence"/>
</dbReference>
<evidence type="ECO:0000313" key="5">
    <source>
        <dbReference type="EMBL" id="KXZ52347.1"/>
    </source>
</evidence>
<feature type="repeat" description="WD" evidence="3">
    <location>
        <begin position="108"/>
        <end position="149"/>
    </location>
</feature>
<dbReference type="InterPro" id="IPR019775">
    <property type="entry name" value="WD40_repeat_CS"/>
</dbReference>
<dbReference type="EMBL" id="LSYV01000011">
    <property type="protein sequence ID" value="KXZ52347.1"/>
    <property type="molecule type" value="Genomic_DNA"/>
</dbReference>
<gene>
    <name evidence="5" type="ORF">GPECTOR_10g980</name>
</gene>
<accession>A0A150GRB3</accession>
<feature type="repeat" description="WD" evidence="3">
    <location>
        <begin position="247"/>
        <end position="281"/>
    </location>
</feature>
<dbReference type="Gene3D" id="2.130.10.10">
    <property type="entry name" value="YVTN repeat-like/Quinoprotein amine dehydrogenase"/>
    <property type="match status" value="1"/>
</dbReference>
<dbReference type="InterPro" id="IPR020472">
    <property type="entry name" value="WD40_PAC1"/>
</dbReference>
<dbReference type="InterPro" id="IPR001680">
    <property type="entry name" value="WD40_rpt"/>
</dbReference>
<sequence length="353" mass="39412">MFGAAATQAKPAHNPNGDLEVPAPGDLDSISSLTFSPTSDFFAVTSWNNNAYVWQYNQQGQTFAKAQNTGTQPVLTSCWKHDGSGIFLGGCDKAVRLWDLASNQALQVAMHDAPVRQVAWCPQMNLLITGSWDKTFRYWDTRSPTPAHTGQLPERVYAMDLREDLLVIGTADRNLHALFVTQPTQIKTLASQLKWQTRCVTVFPDKKGFLVGSIEGRVAVSHLSEPDQKEKNFTFKCHRHETEIYSVNTMSFHNQYGTFVTAGSDGTYNFWDKDSKQRLKAQAKAMYPNGQPAPITCGAFDRTGTIYGYALSYDWSKGYAEYNPATMKPYIMLHSCKEDEVKPKPKAPTAGRK</sequence>
<dbReference type="PROSITE" id="PS00678">
    <property type="entry name" value="WD_REPEATS_1"/>
    <property type="match status" value="1"/>
</dbReference>
<name>A0A150GRB3_GONPE</name>
<keyword evidence="1 3" id="KW-0853">WD repeat</keyword>
<evidence type="ECO:0000256" key="2">
    <source>
        <dbReference type="ARBA" id="ARBA00022737"/>
    </source>
</evidence>
<comment type="caution">
    <text evidence="5">The sequence shown here is derived from an EMBL/GenBank/DDBJ whole genome shotgun (WGS) entry which is preliminary data.</text>
</comment>
<dbReference type="AlphaFoldDB" id="A0A150GRB3"/>
<dbReference type="InterPro" id="IPR015943">
    <property type="entry name" value="WD40/YVTN_repeat-like_dom_sf"/>
</dbReference>
<evidence type="ECO:0000256" key="3">
    <source>
        <dbReference type="PROSITE-ProRule" id="PRU00221"/>
    </source>
</evidence>
<evidence type="ECO:0000313" key="6">
    <source>
        <dbReference type="Proteomes" id="UP000075714"/>
    </source>
</evidence>
<evidence type="ECO:0000256" key="4">
    <source>
        <dbReference type="SAM" id="MobiDB-lite"/>
    </source>
</evidence>
<dbReference type="SUPFAM" id="SSF50978">
    <property type="entry name" value="WD40 repeat-like"/>
    <property type="match status" value="1"/>
</dbReference>
<protein>
    <submittedName>
        <fullName evidence="5">Uncharacterized protein</fullName>
    </submittedName>
</protein>
<dbReference type="STRING" id="33097.A0A150GRB3"/>
<organism evidence="5 6">
    <name type="scientific">Gonium pectorale</name>
    <name type="common">Green alga</name>
    <dbReference type="NCBI Taxonomy" id="33097"/>
    <lineage>
        <taxon>Eukaryota</taxon>
        <taxon>Viridiplantae</taxon>
        <taxon>Chlorophyta</taxon>
        <taxon>core chlorophytes</taxon>
        <taxon>Chlorophyceae</taxon>
        <taxon>CS clade</taxon>
        <taxon>Chlamydomonadales</taxon>
        <taxon>Volvocaceae</taxon>
        <taxon>Gonium</taxon>
    </lineage>
</organism>
<dbReference type="InterPro" id="IPR036322">
    <property type="entry name" value="WD40_repeat_dom_sf"/>
</dbReference>
<dbReference type="OrthoDB" id="256303at2759"/>
<dbReference type="PROSITE" id="PS50294">
    <property type="entry name" value="WD_REPEATS_REGION"/>
    <property type="match status" value="1"/>
</dbReference>
<evidence type="ECO:0000256" key="1">
    <source>
        <dbReference type="ARBA" id="ARBA00022574"/>
    </source>
</evidence>
<feature type="repeat" description="WD" evidence="3">
    <location>
        <begin position="67"/>
        <end position="108"/>
    </location>
</feature>
<keyword evidence="6" id="KW-1185">Reference proteome</keyword>